<reference evidence="1 2" key="1">
    <citation type="submission" date="2020-08" db="EMBL/GenBank/DDBJ databases">
        <title>A novel species.</title>
        <authorList>
            <person name="Gao J."/>
        </authorList>
    </citation>
    <scope>NUCLEOTIDE SEQUENCE [LARGE SCALE GENOMIC DNA]</scope>
    <source>
        <strain evidence="1 2">CRPJ-33</strain>
    </source>
</reference>
<organism evidence="1 2">
    <name type="scientific">Streptomyces genisteinicus</name>
    <dbReference type="NCBI Taxonomy" id="2768068"/>
    <lineage>
        <taxon>Bacteria</taxon>
        <taxon>Bacillati</taxon>
        <taxon>Actinomycetota</taxon>
        <taxon>Actinomycetes</taxon>
        <taxon>Kitasatosporales</taxon>
        <taxon>Streptomycetaceae</taxon>
        <taxon>Streptomyces</taxon>
    </lineage>
</organism>
<keyword evidence="2" id="KW-1185">Reference proteome</keyword>
<proteinExistence type="predicted"/>
<dbReference type="KEGG" id="sgj:IAG43_26700"/>
<name>A0A7H0I047_9ACTN</name>
<dbReference type="AlphaFoldDB" id="A0A7H0I047"/>
<protein>
    <submittedName>
        <fullName evidence="1">Uncharacterized protein</fullName>
    </submittedName>
</protein>
<dbReference type="RefSeq" id="WP_187743222.1">
    <property type="nucleotide sequence ID" value="NZ_CP060825.1"/>
</dbReference>
<dbReference type="Proteomes" id="UP000516230">
    <property type="component" value="Chromosome"/>
</dbReference>
<accession>A0A7H0I047</accession>
<evidence type="ECO:0000313" key="2">
    <source>
        <dbReference type="Proteomes" id="UP000516230"/>
    </source>
</evidence>
<evidence type="ECO:0000313" key="1">
    <source>
        <dbReference type="EMBL" id="QNP66163.1"/>
    </source>
</evidence>
<dbReference type="EMBL" id="CP060825">
    <property type="protein sequence ID" value="QNP66163.1"/>
    <property type="molecule type" value="Genomic_DNA"/>
</dbReference>
<sequence>MSRWQRDFAVLRAQDERRRALADRGDLPGLARAVMDAACRNGSLTGPGPEAMSWLRGLPDADRIELARVWARWHADPEPEREGDIALRDAGYFRAELLVVASGVVRGLDPDLLAEPRRLRLAHAAREYVVTGHRDWELADAEHTAGRPPGPEVLAAFRRTVLDYHDEPALREVLARCPGPVLNPGEPWADRAMEDAARGGGPWQRLLAHRAPVSAAAPSATWLRTARGLLEAAGAGQVRRHVLRWFGLVGRERTIPLTGWYGPPAHDPYNVHALRGLAWLLSLLPPDGETCDALAQLVRTIHLDLPGAGRHPVGIAEAAVTALSLTGGEDARRELADLRRRITDTHLLRRVDRALAAAP</sequence>
<gene>
    <name evidence="1" type="ORF">IAG43_26700</name>
</gene>